<organism evidence="1 2">
    <name type="scientific">Flavobacterium aquariorum</name>
    <dbReference type="NCBI Taxonomy" id="2217670"/>
    <lineage>
        <taxon>Bacteria</taxon>
        <taxon>Pseudomonadati</taxon>
        <taxon>Bacteroidota</taxon>
        <taxon>Flavobacteriia</taxon>
        <taxon>Flavobacteriales</taxon>
        <taxon>Flavobacteriaceae</taxon>
        <taxon>Flavobacterium</taxon>
    </lineage>
</organism>
<sequence>MLKYRTETSFFELSPNLKEILGETNSFFLILNGLPKKIIYQEYSFFKQPILNQTEILLGQTIGDKNPHNLVIKLEDKAIYHKWNFETNNPSYVYLGENVETLCQSLFINDFIIKRLILSEKLGSYQENHEKYAILLKELILDIESNKILGGAWGSLFEEMRLGVI</sequence>
<evidence type="ECO:0000313" key="2">
    <source>
        <dbReference type="Proteomes" id="UP000249177"/>
    </source>
</evidence>
<reference evidence="1 2" key="1">
    <citation type="submission" date="2018-06" db="EMBL/GenBank/DDBJ databases">
        <title>Flavobacterium sp IMCC34762, genome.</title>
        <authorList>
            <person name="Joung Y."/>
            <person name="Cho J."/>
            <person name="Song J."/>
        </authorList>
    </citation>
    <scope>NUCLEOTIDE SEQUENCE [LARGE SCALE GENOMIC DNA]</scope>
    <source>
        <strain evidence="1 2">IMCC34762</strain>
    </source>
</reference>
<dbReference type="EMBL" id="QKXH01000007">
    <property type="protein sequence ID" value="PZX93026.1"/>
    <property type="molecule type" value="Genomic_DNA"/>
</dbReference>
<comment type="caution">
    <text evidence="1">The sequence shown here is derived from an EMBL/GenBank/DDBJ whole genome shotgun (WGS) entry which is preliminary data.</text>
</comment>
<protein>
    <submittedName>
        <fullName evidence="1">Uncharacterized protein</fullName>
    </submittedName>
</protein>
<keyword evidence="2" id="KW-1185">Reference proteome</keyword>
<proteinExistence type="predicted"/>
<name>A0A2W7TUB5_9FLAO</name>
<dbReference type="OrthoDB" id="1372871at2"/>
<dbReference type="Proteomes" id="UP000249177">
    <property type="component" value="Unassembled WGS sequence"/>
</dbReference>
<accession>A0A2W7TUB5</accession>
<gene>
    <name evidence="1" type="ORF">DOS84_11695</name>
</gene>
<evidence type="ECO:0000313" key="1">
    <source>
        <dbReference type="EMBL" id="PZX93026.1"/>
    </source>
</evidence>
<dbReference type="RefSeq" id="WP_111410308.1">
    <property type="nucleotide sequence ID" value="NZ_QKXH01000007.1"/>
</dbReference>
<dbReference type="AlphaFoldDB" id="A0A2W7TUB5"/>